<dbReference type="AlphaFoldDB" id="A0A7W8U6E8"/>
<evidence type="ECO:0000313" key="1">
    <source>
        <dbReference type="EMBL" id="MBB5533647.1"/>
    </source>
</evidence>
<comment type="caution">
    <text evidence="1">The sequence shown here is derived from an EMBL/GenBank/DDBJ whole genome shotgun (WGS) entry which is preliminary data.</text>
</comment>
<proteinExistence type="predicted"/>
<evidence type="ECO:0000313" key="2">
    <source>
        <dbReference type="Proteomes" id="UP000585507"/>
    </source>
</evidence>
<gene>
    <name evidence="1" type="ORF">GGD55_000308</name>
</gene>
<reference evidence="1 2" key="1">
    <citation type="submission" date="2020-08" db="EMBL/GenBank/DDBJ databases">
        <title>Genomic Encyclopedia of Type Strains, Phase IV (KMG-V): Genome sequencing to study the core and pangenomes of soil and plant-associated prokaryotes.</title>
        <authorList>
            <person name="Whitman W."/>
        </authorList>
    </citation>
    <scope>NUCLEOTIDE SEQUENCE [LARGE SCALE GENOMIC DNA]</scope>
    <source>
        <strain evidence="1 2">SEMIA 4084</strain>
    </source>
</reference>
<organism evidence="1 2">
    <name type="scientific">Rhizobium giardinii</name>
    <dbReference type="NCBI Taxonomy" id="56731"/>
    <lineage>
        <taxon>Bacteria</taxon>
        <taxon>Pseudomonadati</taxon>
        <taxon>Pseudomonadota</taxon>
        <taxon>Alphaproteobacteria</taxon>
        <taxon>Hyphomicrobiales</taxon>
        <taxon>Rhizobiaceae</taxon>
        <taxon>Rhizobium/Agrobacterium group</taxon>
        <taxon>Rhizobium</taxon>
    </lineage>
</organism>
<accession>A0A7W8U6E8</accession>
<dbReference type="RefSeq" id="WP_018323951.1">
    <property type="nucleotide sequence ID" value="NZ_JACHBK010000001.1"/>
</dbReference>
<dbReference type="Proteomes" id="UP000585507">
    <property type="component" value="Unassembled WGS sequence"/>
</dbReference>
<name>A0A7W8U6E8_9HYPH</name>
<keyword evidence="2" id="KW-1185">Reference proteome</keyword>
<sequence>MRALMHVVRQIVRDRIEFSAISALFAIVLLLQGLSAGFAQGGMAAAEDEPKRCGASNACGVSRALREEAGAVCAGLFGIRSSG</sequence>
<dbReference type="EMBL" id="JACHBK010000001">
    <property type="protein sequence ID" value="MBB5533647.1"/>
    <property type="molecule type" value="Genomic_DNA"/>
</dbReference>
<protein>
    <submittedName>
        <fullName evidence="1">Uncharacterized protein</fullName>
    </submittedName>
</protein>